<protein>
    <submittedName>
        <fullName evidence="2">Serine/threonine protein kinase</fullName>
    </submittedName>
</protein>
<keyword evidence="2" id="KW-0808">Transferase</keyword>
<dbReference type="Proteomes" id="UP000001861">
    <property type="component" value="Unassembled WGS sequence"/>
</dbReference>
<dbReference type="GeneID" id="6010644"/>
<gene>
    <name evidence="2" type="ORF">CC1G_08770</name>
</gene>
<evidence type="ECO:0000313" key="3">
    <source>
        <dbReference type="Proteomes" id="UP000001861"/>
    </source>
</evidence>
<feature type="compositionally biased region" description="Acidic residues" evidence="1">
    <location>
        <begin position="147"/>
        <end position="156"/>
    </location>
</feature>
<dbReference type="Gene3D" id="1.10.510.10">
    <property type="entry name" value="Transferase(Phosphotransferase) domain 1"/>
    <property type="match status" value="1"/>
</dbReference>
<accession>A8NJ35</accession>
<organism evidence="2 3">
    <name type="scientific">Coprinopsis cinerea (strain Okayama-7 / 130 / ATCC MYA-4618 / FGSC 9003)</name>
    <name type="common">Inky cap fungus</name>
    <name type="synonym">Hormographiella aspergillata</name>
    <dbReference type="NCBI Taxonomy" id="240176"/>
    <lineage>
        <taxon>Eukaryota</taxon>
        <taxon>Fungi</taxon>
        <taxon>Dikarya</taxon>
        <taxon>Basidiomycota</taxon>
        <taxon>Agaricomycotina</taxon>
        <taxon>Agaricomycetes</taxon>
        <taxon>Agaricomycetidae</taxon>
        <taxon>Agaricales</taxon>
        <taxon>Agaricineae</taxon>
        <taxon>Psathyrellaceae</taxon>
        <taxon>Coprinopsis</taxon>
    </lineage>
</organism>
<dbReference type="GO" id="GO:0004674">
    <property type="term" value="F:protein serine/threonine kinase activity"/>
    <property type="evidence" value="ECO:0007669"/>
    <property type="project" value="UniProtKB-KW"/>
</dbReference>
<name>A8NJ35_COPC7</name>
<dbReference type="InterPro" id="IPR011009">
    <property type="entry name" value="Kinase-like_dom_sf"/>
</dbReference>
<dbReference type="InParanoid" id="A8NJ35"/>
<dbReference type="VEuPathDB" id="FungiDB:CC1G_08770"/>
<comment type="caution">
    <text evidence="2">The sequence shown here is derived from an EMBL/GenBank/DDBJ whole genome shotgun (WGS) entry which is preliminary data.</text>
</comment>
<sequence>MFNLWLAVARASNPRELFHTYSPDESYMKEVAFCIGEIPEDWKKHWESDDWLKKFEVSREAADQKWGKLVSQLACGDDDAKLVLREFFDIIRWILKIDPRERPSAEEVLKHPWLSVDREDEDIDPKTVMQPRTEPVRRVLAHSGPPPEDDDYYRDL</sequence>
<reference evidence="2 3" key="1">
    <citation type="journal article" date="2010" name="Proc. Natl. Acad. Sci. U.S.A.">
        <title>Insights into evolution of multicellular fungi from the assembled chromosomes of the mushroom Coprinopsis cinerea (Coprinus cinereus).</title>
        <authorList>
            <person name="Stajich J.E."/>
            <person name="Wilke S.K."/>
            <person name="Ahren D."/>
            <person name="Au C.H."/>
            <person name="Birren B.W."/>
            <person name="Borodovsky M."/>
            <person name="Burns C."/>
            <person name="Canback B."/>
            <person name="Casselton L.A."/>
            <person name="Cheng C.K."/>
            <person name="Deng J."/>
            <person name="Dietrich F.S."/>
            <person name="Fargo D.C."/>
            <person name="Farman M.L."/>
            <person name="Gathman A.C."/>
            <person name="Goldberg J."/>
            <person name="Guigo R."/>
            <person name="Hoegger P.J."/>
            <person name="Hooker J.B."/>
            <person name="Huggins A."/>
            <person name="James T.Y."/>
            <person name="Kamada T."/>
            <person name="Kilaru S."/>
            <person name="Kodira C."/>
            <person name="Kues U."/>
            <person name="Kupfer D."/>
            <person name="Kwan H.S."/>
            <person name="Lomsadze A."/>
            <person name="Li W."/>
            <person name="Lilly W.W."/>
            <person name="Ma L.J."/>
            <person name="Mackey A.J."/>
            <person name="Manning G."/>
            <person name="Martin F."/>
            <person name="Muraguchi H."/>
            <person name="Natvig D.O."/>
            <person name="Palmerini H."/>
            <person name="Ramesh M.A."/>
            <person name="Rehmeyer C.J."/>
            <person name="Roe B.A."/>
            <person name="Shenoy N."/>
            <person name="Stanke M."/>
            <person name="Ter-Hovhannisyan V."/>
            <person name="Tunlid A."/>
            <person name="Velagapudi R."/>
            <person name="Vision T.J."/>
            <person name="Zeng Q."/>
            <person name="Zolan M.E."/>
            <person name="Pukkila P.J."/>
        </authorList>
    </citation>
    <scope>NUCLEOTIDE SEQUENCE [LARGE SCALE GENOMIC DNA]</scope>
    <source>
        <strain evidence="3">Okayama-7 / 130 / ATCC MYA-4618 / FGSC 9003</strain>
    </source>
</reference>
<dbReference type="AlphaFoldDB" id="A8NJ35"/>
<dbReference type="KEGG" id="cci:CC1G_08770"/>
<evidence type="ECO:0000256" key="1">
    <source>
        <dbReference type="SAM" id="MobiDB-lite"/>
    </source>
</evidence>
<dbReference type="EMBL" id="AACS02000010">
    <property type="protein sequence ID" value="EAU87734.2"/>
    <property type="molecule type" value="Genomic_DNA"/>
</dbReference>
<keyword evidence="2" id="KW-0723">Serine/threonine-protein kinase</keyword>
<dbReference type="SUPFAM" id="SSF56112">
    <property type="entry name" value="Protein kinase-like (PK-like)"/>
    <property type="match status" value="1"/>
</dbReference>
<proteinExistence type="predicted"/>
<dbReference type="RefSeq" id="XP_001834139.2">
    <property type="nucleotide sequence ID" value="XM_001834087.2"/>
</dbReference>
<dbReference type="OrthoDB" id="5979581at2759"/>
<feature type="region of interest" description="Disordered" evidence="1">
    <location>
        <begin position="120"/>
        <end position="156"/>
    </location>
</feature>
<keyword evidence="2" id="KW-0418">Kinase</keyword>
<keyword evidence="3" id="KW-1185">Reference proteome</keyword>
<dbReference type="HOGENOM" id="CLU_1686472_0_0_1"/>
<evidence type="ECO:0000313" key="2">
    <source>
        <dbReference type="EMBL" id="EAU87734.2"/>
    </source>
</evidence>